<dbReference type="InterPro" id="IPR001296">
    <property type="entry name" value="Glyco_trans_1"/>
</dbReference>
<organism evidence="2 3">
    <name type="scientific">Arenibacter arenosicollis</name>
    <dbReference type="NCBI Taxonomy" id="2762274"/>
    <lineage>
        <taxon>Bacteria</taxon>
        <taxon>Pseudomonadati</taxon>
        <taxon>Bacteroidota</taxon>
        <taxon>Flavobacteriia</taxon>
        <taxon>Flavobacteriales</taxon>
        <taxon>Flavobacteriaceae</taxon>
        <taxon>Arenibacter</taxon>
    </lineage>
</organism>
<sequence>MDYSELAGFKQVTKNIKIPRTGFEWQKGVWQLIFKPYKHYIITGTPGSLSNWVLAILAIPLKKKVYAWTHGMKGNTSPAGKFIEKNFYRLCHRILLYGEYSKNNMVKEGFNAKKLIPIYNSLDYEKQLRVRKTLEPSAIFRDYFNNEYPVLIYIGRIQKSKKIDLLVKAQKQLLEQGIFCNLILIGEDSDGNNIPQLVQELGLNSYVWFYGPCYDENEIGNLIFNSDVCITPGSIGLTTIHSLTYGTPVITNNNISSHGPEFEAIESGVTGDFFLLDNIEDLCQKIRAWISVDTKNRNILRMQAYKKVDEIYNPNYQINVLKKILNHS</sequence>
<feature type="domain" description="Glycosyl transferase family 1" evidence="1">
    <location>
        <begin position="144"/>
        <end position="306"/>
    </location>
</feature>
<dbReference type="Gene3D" id="3.40.50.2000">
    <property type="entry name" value="Glycogen Phosphorylase B"/>
    <property type="match status" value="2"/>
</dbReference>
<evidence type="ECO:0000313" key="3">
    <source>
        <dbReference type="Proteomes" id="UP000618952"/>
    </source>
</evidence>
<dbReference type="CDD" id="cd03801">
    <property type="entry name" value="GT4_PimA-like"/>
    <property type="match status" value="1"/>
</dbReference>
<dbReference type="SUPFAM" id="SSF53756">
    <property type="entry name" value="UDP-Glycosyltransferase/glycogen phosphorylase"/>
    <property type="match status" value="1"/>
</dbReference>
<reference evidence="2 3" key="1">
    <citation type="submission" date="2020-08" db="EMBL/GenBank/DDBJ databases">
        <title>Arenibacter gaetbuli sp. nov., isolated from a sand dune.</title>
        <authorList>
            <person name="Park S."/>
            <person name="Yoon J.-H."/>
        </authorList>
    </citation>
    <scope>NUCLEOTIDE SEQUENCE [LARGE SCALE GENOMIC DNA]</scope>
    <source>
        <strain evidence="2 3">BSSL-BM3</strain>
    </source>
</reference>
<dbReference type="EMBL" id="JACLHY010000005">
    <property type="protein sequence ID" value="MBC8767874.1"/>
    <property type="molecule type" value="Genomic_DNA"/>
</dbReference>
<proteinExistence type="predicted"/>
<gene>
    <name evidence="2" type="ORF">H4O18_07715</name>
</gene>
<name>A0ABR7QL58_9FLAO</name>
<protein>
    <submittedName>
        <fullName evidence="2">Glycosyltransferase</fullName>
    </submittedName>
</protein>
<dbReference type="RefSeq" id="WP_187583096.1">
    <property type="nucleotide sequence ID" value="NZ_JACLHY010000005.1"/>
</dbReference>
<evidence type="ECO:0000313" key="2">
    <source>
        <dbReference type="EMBL" id="MBC8767874.1"/>
    </source>
</evidence>
<accession>A0ABR7QL58</accession>
<comment type="caution">
    <text evidence="2">The sequence shown here is derived from an EMBL/GenBank/DDBJ whole genome shotgun (WGS) entry which is preliminary data.</text>
</comment>
<dbReference type="PANTHER" id="PTHR12526">
    <property type="entry name" value="GLYCOSYLTRANSFERASE"/>
    <property type="match status" value="1"/>
</dbReference>
<evidence type="ECO:0000259" key="1">
    <source>
        <dbReference type="Pfam" id="PF00534"/>
    </source>
</evidence>
<keyword evidence="3" id="KW-1185">Reference proteome</keyword>
<dbReference type="Proteomes" id="UP000618952">
    <property type="component" value="Unassembled WGS sequence"/>
</dbReference>
<dbReference type="Pfam" id="PF00534">
    <property type="entry name" value="Glycos_transf_1"/>
    <property type="match status" value="1"/>
</dbReference>